<keyword evidence="9" id="KW-0408">Iron</keyword>
<dbReference type="OMA" id="SDWFQAT"/>
<proteinExistence type="predicted"/>
<dbReference type="Pfam" id="PF03188">
    <property type="entry name" value="Cytochrom_B561"/>
    <property type="match status" value="1"/>
</dbReference>
<dbReference type="STRING" id="81824.A9V7K3"/>
<dbReference type="SMART" id="SM00665">
    <property type="entry name" value="B561"/>
    <property type="match status" value="1"/>
</dbReference>
<keyword evidence="14" id="KW-1185">Reference proteome</keyword>
<dbReference type="Gene3D" id="1.20.120.1770">
    <property type="match status" value="1"/>
</dbReference>
<feature type="transmembrane region" description="Helical" evidence="11">
    <location>
        <begin position="105"/>
        <end position="124"/>
    </location>
</feature>
<dbReference type="GO" id="GO:0140575">
    <property type="term" value="F:transmembrane monodehydroascorbate reductase activity"/>
    <property type="evidence" value="ECO:0007669"/>
    <property type="project" value="InterPro"/>
</dbReference>
<dbReference type="InterPro" id="IPR006593">
    <property type="entry name" value="Cyt_b561/ferric_Rdtase_TM"/>
</dbReference>
<evidence type="ECO:0000256" key="3">
    <source>
        <dbReference type="ARBA" id="ARBA00022448"/>
    </source>
</evidence>
<feature type="transmembrane region" description="Helical" evidence="11">
    <location>
        <begin position="29"/>
        <end position="52"/>
    </location>
</feature>
<dbReference type="FunCoup" id="A9V7K3">
    <property type="interactions" value="170"/>
</dbReference>
<evidence type="ECO:0000313" key="13">
    <source>
        <dbReference type="EMBL" id="EDQ86531.1"/>
    </source>
</evidence>
<keyword evidence="4" id="KW-0349">Heme</keyword>
<feature type="transmembrane region" description="Helical" evidence="11">
    <location>
        <begin position="64"/>
        <end position="85"/>
    </location>
</feature>
<reference evidence="13 14" key="1">
    <citation type="journal article" date="2008" name="Nature">
        <title>The genome of the choanoflagellate Monosiga brevicollis and the origin of metazoans.</title>
        <authorList>
            <consortium name="JGI Sequencing"/>
            <person name="King N."/>
            <person name="Westbrook M.J."/>
            <person name="Young S.L."/>
            <person name="Kuo A."/>
            <person name="Abedin M."/>
            <person name="Chapman J."/>
            <person name="Fairclough S."/>
            <person name="Hellsten U."/>
            <person name="Isogai Y."/>
            <person name="Letunic I."/>
            <person name="Marr M."/>
            <person name="Pincus D."/>
            <person name="Putnam N."/>
            <person name="Rokas A."/>
            <person name="Wright K.J."/>
            <person name="Zuzow R."/>
            <person name="Dirks W."/>
            <person name="Good M."/>
            <person name="Goodstein D."/>
            <person name="Lemons D."/>
            <person name="Li W."/>
            <person name="Lyons J.B."/>
            <person name="Morris A."/>
            <person name="Nichols S."/>
            <person name="Richter D.J."/>
            <person name="Salamov A."/>
            <person name="Bork P."/>
            <person name="Lim W.A."/>
            <person name="Manning G."/>
            <person name="Miller W.T."/>
            <person name="McGinnis W."/>
            <person name="Shapiro H."/>
            <person name="Tjian R."/>
            <person name="Grigoriev I.V."/>
            <person name="Rokhsar D."/>
        </authorList>
    </citation>
    <scope>NUCLEOTIDE SEQUENCE [LARGE SCALE GENOMIC DNA]</scope>
    <source>
        <strain evidence="14">MX1 / ATCC 50154</strain>
    </source>
</reference>
<comment type="cofactor">
    <cofactor evidence="1">
        <name>heme b</name>
        <dbReference type="ChEBI" id="CHEBI:60344"/>
    </cofactor>
</comment>
<dbReference type="GO" id="GO:0046872">
    <property type="term" value="F:metal ion binding"/>
    <property type="evidence" value="ECO:0007669"/>
    <property type="project" value="UniProtKB-KW"/>
</dbReference>
<dbReference type="GeneID" id="5893940"/>
<dbReference type="RefSeq" id="XP_001748644.1">
    <property type="nucleotide sequence ID" value="XM_001748592.1"/>
</dbReference>
<dbReference type="Proteomes" id="UP000001357">
    <property type="component" value="Unassembled WGS sequence"/>
</dbReference>
<keyword evidence="10 11" id="KW-0472">Membrane</keyword>
<gene>
    <name evidence="13" type="ORF">MONBRDRAFT_38409</name>
</gene>
<keyword evidence="8 11" id="KW-1133">Transmembrane helix</keyword>
<protein>
    <recommendedName>
        <fullName evidence="12">Cytochrome b561 domain-containing protein</fullName>
    </recommendedName>
</protein>
<evidence type="ECO:0000256" key="4">
    <source>
        <dbReference type="ARBA" id="ARBA00022617"/>
    </source>
</evidence>
<evidence type="ECO:0000256" key="6">
    <source>
        <dbReference type="ARBA" id="ARBA00022723"/>
    </source>
</evidence>
<keyword evidence="7" id="KW-0249">Electron transport</keyword>
<evidence type="ECO:0000259" key="12">
    <source>
        <dbReference type="PROSITE" id="PS50939"/>
    </source>
</evidence>
<evidence type="ECO:0000256" key="10">
    <source>
        <dbReference type="ARBA" id="ARBA00023136"/>
    </source>
</evidence>
<dbReference type="eggNOG" id="ENOG502QRPJ">
    <property type="taxonomic scope" value="Eukaryota"/>
</dbReference>
<dbReference type="AlphaFoldDB" id="A9V7K3"/>
<dbReference type="InterPro" id="IPR045150">
    <property type="entry name" value="CYB561D1/2"/>
</dbReference>
<dbReference type="InParanoid" id="A9V7K3"/>
<comment type="subcellular location">
    <subcellularLocation>
        <location evidence="2">Membrane</location>
        <topology evidence="2">Multi-pass membrane protein</topology>
    </subcellularLocation>
</comment>
<organism evidence="13 14">
    <name type="scientific">Monosiga brevicollis</name>
    <name type="common">Choanoflagellate</name>
    <dbReference type="NCBI Taxonomy" id="81824"/>
    <lineage>
        <taxon>Eukaryota</taxon>
        <taxon>Choanoflagellata</taxon>
        <taxon>Craspedida</taxon>
        <taxon>Salpingoecidae</taxon>
        <taxon>Monosiga</taxon>
    </lineage>
</organism>
<keyword evidence="5 11" id="KW-0812">Transmembrane</keyword>
<dbReference type="KEGG" id="mbr:MONBRDRAFT_38409"/>
<dbReference type="PANTHER" id="PTHR15422">
    <property type="entry name" value="OS05G0565100 PROTEIN"/>
    <property type="match status" value="1"/>
</dbReference>
<feature type="transmembrane region" description="Helical" evidence="11">
    <location>
        <begin position="175"/>
        <end position="195"/>
    </location>
</feature>
<evidence type="ECO:0000256" key="7">
    <source>
        <dbReference type="ARBA" id="ARBA00022982"/>
    </source>
</evidence>
<keyword evidence="6" id="KW-0479">Metal-binding</keyword>
<dbReference type="EMBL" id="CH991565">
    <property type="protein sequence ID" value="EDQ86531.1"/>
    <property type="molecule type" value="Genomic_DNA"/>
</dbReference>
<evidence type="ECO:0000256" key="9">
    <source>
        <dbReference type="ARBA" id="ARBA00023004"/>
    </source>
</evidence>
<dbReference type="PANTHER" id="PTHR15422:SF45">
    <property type="entry name" value="CYTOCHROME B561 DOMAIN-CONTAINING PROTEIN"/>
    <property type="match status" value="1"/>
</dbReference>
<accession>A9V7K3</accession>
<evidence type="ECO:0000256" key="5">
    <source>
        <dbReference type="ARBA" id="ARBA00022692"/>
    </source>
</evidence>
<dbReference type="GO" id="GO:0016020">
    <property type="term" value="C:membrane"/>
    <property type="evidence" value="ECO:0007669"/>
    <property type="project" value="UniProtKB-SubCell"/>
</dbReference>
<evidence type="ECO:0000256" key="1">
    <source>
        <dbReference type="ARBA" id="ARBA00001970"/>
    </source>
</evidence>
<name>A9V7K3_MONBE</name>
<dbReference type="CDD" id="cd08761">
    <property type="entry name" value="Cyt_b561_CYB561D2_like"/>
    <property type="match status" value="1"/>
</dbReference>
<evidence type="ECO:0000256" key="11">
    <source>
        <dbReference type="SAM" id="Phobius"/>
    </source>
</evidence>
<evidence type="ECO:0000256" key="2">
    <source>
        <dbReference type="ARBA" id="ARBA00004141"/>
    </source>
</evidence>
<evidence type="ECO:0000256" key="8">
    <source>
        <dbReference type="ARBA" id="ARBA00022989"/>
    </source>
</evidence>
<sequence>MARIVTTMGGLMAAYLIYLEPPTAITAWFPWHIFFMTIGVYGFMSYSVLNFVFNGKKAYNQTVWFHFVLNALAAACILLGFVAIYTNKETKGKTHWKSWHGTIGFYTFVLIMGMTIGNISFLFPDQMVRAVGPKTVKKIKLVHRIVGTLAYVFVMFEMFLAYYSNWFNRNVTGVLWYLFPTMTLLMAAIVVVQVAPKFFR</sequence>
<dbReference type="PROSITE" id="PS50939">
    <property type="entry name" value="CYTOCHROME_B561"/>
    <property type="match status" value="1"/>
</dbReference>
<feature type="domain" description="Cytochrome b561" evidence="12">
    <location>
        <begin position="1"/>
        <end position="200"/>
    </location>
</feature>
<feature type="transmembrane region" description="Helical" evidence="11">
    <location>
        <begin position="145"/>
        <end position="163"/>
    </location>
</feature>
<keyword evidence="3" id="KW-0813">Transport</keyword>
<evidence type="ECO:0000313" key="14">
    <source>
        <dbReference type="Proteomes" id="UP000001357"/>
    </source>
</evidence>